<dbReference type="SUPFAM" id="SSF100950">
    <property type="entry name" value="NagB/RpiA/CoA transferase-like"/>
    <property type="match status" value="1"/>
</dbReference>
<dbReference type="EMBL" id="JAMXQS010000013">
    <property type="protein sequence ID" value="MCO6052275.1"/>
    <property type="molecule type" value="Genomic_DNA"/>
</dbReference>
<sequence>MTSFSTNELIAAYLSRQIRDDDLCFVGVGTNGRAFTLAVGIPLAAVRLAQMRHAPGAAVYWGNLLEPDLSVIPESFTQDAFTRWEAAACPPDTGTKCDMLARRRFDVSFNSAAQLDRFGNMNITAIGDYRAPKVRLVGSLAQPEHFAFVRRPILLMDLDKRSFVERVDFITSAGHLSGGDSRRQAGLGEGGPHLVVTDKAVFDFAEDTRAMRLRSLHPGVTRDEVLSSMGFEPVIPDTIPETTAPNAEELTTIRKTIDPNRILLKV</sequence>
<dbReference type="Pfam" id="PF01144">
    <property type="entry name" value="CoA_trans"/>
    <property type="match status" value="1"/>
</dbReference>
<keyword evidence="2" id="KW-1185">Reference proteome</keyword>
<dbReference type="SMART" id="SM00882">
    <property type="entry name" value="CoA_trans"/>
    <property type="match status" value="1"/>
</dbReference>
<protein>
    <submittedName>
        <fullName evidence="1">Uncharacterized protein</fullName>
    </submittedName>
</protein>
<dbReference type="InterPro" id="IPR037171">
    <property type="entry name" value="NagB/RpiA_transferase-like"/>
</dbReference>
<evidence type="ECO:0000313" key="2">
    <source>
        <dbReference type="Proteomes" id="UP001205906"/>
    </source>
</evidence>
<dbReference type="Proteomes" id="UP001205906">
    <property type="component" value="Unassembled WGS sequence"/>
</dbReference>
<comment type="caution">
    <text evidence="1">The sequence shown here is derived from an EMBL/GenBank/DDBJ whole genome shotgun (WGS) entry which is preliminary data.</text>
</comment>
<accession>A0ABT1CBR6</accession>
<dbReference type="Gene3D" id="3.40.1080.10">
    <property type="entry name" value="Glutaconate Coenzyme A-transferase"/>
    <property type="match status" value="1"/>
</dbReference>
<gene>
    <name evidence="1" type="ORF">NGM99_21020</name>
</gene>
<dbReference type="PANTHER" id="PTHR43293:SF3">
    <property type="entry name" value="CHOLESTEROL RING-CLEAVING HYDROLASE IPDB SUBUNIT"/>
    <property type="match status" value="1"/>
</dbReference>
<dbReference type="RefSeq" id="WP_252822642.1">
    <property type="nucleotide sequence ID" value="NZ_JAMXQS010000013.1"/>
</dbReference>
<reference evidence="1 2" key="1">
    <citation type="submission" date="2022-06" db="EMBL/GenBank/DDBJ databases">
        <title>Mesorhizobium sp. strain RP14 Genome sequencing and assembly.</title>
        <authorList>
            <person name="Kim I."/>
        </authorList>
    </citation>
    <scope>NUCLEOTIDE SEQUENCE [LARGE SCALE GENOMIC DNA]</scope>
    <source>
        <strain evidence="2">RP14(2022)</strain>
    </source>
</reference>
<dbReference type="PANTHER" id="PTHR43293">
    <property type="entry name" value="ACETATE COA-TRANSFERASE YDIF"/>
    <property type="match status" value="1"/>
</dbReference>
<evidence type="ECO:0000313" key="1">
    <source>
        <dbReference type="EMBL" id="MCO6052275.1"/>
    </source>
</evidence>
<proteinExistence type="predicted"/>
<dbReference type="InterPro" id="IPR004165">
    <property type="entry name" value="CoA_trans_fam_I"/>
</dbReference>
<organism evidence="1 2">
    <name type="scientific">Mesorhizobium liriopis</name>
    <dbReference type="NCBI Taxonomy" id="2953882"/>
    <lineage>
        <taxon>Bacteria</taxon>
        <taxon>Pseudomonadati</taxon>
        <taxon>Pseudomonadota</taxon>
        <taxon>Alphaproteobacteria</taxon>
        <taxon>Hyphomicrobiales</taxon>
        <taxon>Phyllobacteriaceae</taxon>
        <taxon>Mesorhizobium</taxon>
    </lineage>
</organism>
<name>A0ABT1CBR6_9HYPH</name>